<organism evidence="1 2">
    <name type="scientific">Rhizobium hidalgonense</name>
    <dbReference type="NCBI Taxonomy" id="1538159"/>
    <lineage>
        <taxon>Bacteria</taxon>
        <taxon>Pseudomonadati</taxon>
        <taxon>Pseudomonadota</taxon>
        <taxon>Alphaproteobacteria</taxon>
        <taxon>Hyphomicrobiales</taxon>
        <taxon>Rhizobiaceae</taxon>
        <taxon>Rhizobium/Agrobacterium group</taxon>
        <taxon>Rhizobium</taxon>
    </lineage>
</organism>
<protein>
    <submittedName>
        <fullName evidence="1">Uncharacterized protein</fullName>
    </submittedName>
</protein>
<reference evidence="1" key="1">
    <citation type="submission" date="2023-04" db="EMBL/GenBank/DDBJ databases">
        <title>Genomic characterization of faba bean (Vicia faba) microsymbionts in Mexican soils.</title>
        <authorList>
            <person name="Rivera Orduna F.N."/>
            <person name="Guevara-Luna J."/>
            <person name="Yan J."/>
            <person name="Arroyo-Herrera I."/>
            <person name="Li Y."/>
            <person name="Vasquez-Murrieta M.S."/>
            <person name="Wang E.T."/>
        </authorList>
    </citation>
    <scope>NUCLEOTIDE SEQUENCE</scope>
    <source>
        <strain evidence="1">CH26</strain>
    </source>
</reference>
<comment type="caution">
    <text evidence="1">The sequence shown here is derived from an EMBL/GenBank/DDBJ whole genome shotgun (WGS) entry which is preliminary data.</text>
</comment>
<evidence type="ECO:0000313" key="1">
    <source>
        <dbReference type="EMBL" id="MDR9778547.1"/>
    </source>
</evidence>
<dbReference type="RefSeq" id="WP_310866582.1">
    <property type="nucleotide sequence ID" value="NZ_JAVLSF010000934.1"/>
</dbReference>
<name>A0AAJ2LP77_9HYPH</name>
<dbReference type="Proteomes" id="UP001268610">
    <property type="component" value="Unassembled WGS sequence"/>
</dbReference>
<sequence>FGTVEGLSSKLSYKRYELQEDFLELIQRVKELCELYSFGCFPVPIVSFMTSVNQMYEDFDFSDEESLTDDMLNRCIEDIHLNLKNPPTRRKQYALEEQVNDRNNTSKKLINSLFDHHGRILALRMDFGY</sequence>
<evidence type="ECO:0000313" key="2">
    <source>
        <dbReference type="Proteomes" id="UP001268610"/>
    </source>
</evidence>
<feature type="non-terminal residue" evidence="1">
    <location>
        <position position="1"/>
    </location>
</feature>
<dbReference type="AlphaFoldDB" id="A0AAJ2LP77"/>
<gene>
    <name evidence="1" type="ORF">RJJ65_39070</name>
</gene>
<dbReference type="EMBL" id="JAVLSF010000934">
    <property type="protein sequence ID" value="MDR9778547.1"/>
    <property type="molecule type" value="Genomic_DNA"/>
</dbReference>
<proteinExistence type="predicted"/>
<accession>A0AAJ2LP77</accession>
<feature type="non-terminal residue" evidence="1">
    <location>
        <position position="129"/>
    </location>
</feature>